<keyword evidence="3" id="KW-1185">Reference proteome</keyword>
<sequence>MTDKKRSNPHKSTSCNPSKPSRQKNSTLPKDAAPREKISYKVAHVIPGRIRFHIPRLGKDAEYAEKLKSAIQSTPNVTNVRINPAAASIVINYQSGTVSDQQMRSHLVNLIQTAPNLVIRQQGTAQTFVGAIFDALVNLIDSVRNINKARSAVVHQPPKTNTVERMLAGAKKMMNWLKSAIMFTLPKRSPVANSTFFPENRAIAKKAMG</sequence>
<organism evidence="2 3">
    <name type="scientific">Fischerella muscicola CCMEE 5323</name>
    <dbReference type="NCBI Taxonomy" id="2019572"/>
    <lineage>
        <taxon>Bacteria</taxon>
        <taxon>Bacillati</taxon>
        <taxon>Cyanobacteriota</taxon>
        <taxon>Cyanophyceae</taxon>
        <taxon>Nostocales</taxon>
        <taxon>Hapalosiphonaceae</taxon>
        <taxon>Fischerella</taxon>
    </lineage>
</organism>
<accession>A0A2N6K2R0</accession>
<evidence type="ECO:0008006" key="4">
    <source>
        <dbReference type="Google" id="ProtNLM"/>
    </source>
</evidence>
<protein>
    <recommendedName>
        <fullName evidence="4">Cation transporter</fullName>
    </recommendedName>
</protein>
<dbReference type="EMBL" id="NRQW01000283">
    <property type="protein sequence ID" value="PLZ89455.1"/>
    <property type="molecule type" value="Genomic_DNA"/>
</dbReference>
<dbReference type="Proteomes" id="UP000235036">
    <property type="component" value="Unassembled WGS sequence"/>
</dbReference>
<dbReference type="Pfam" id="PF19991">
    <property type="entry name" value="HMA_2"/>
    <property type="match status" value="1"/>
</dbReference>
<feature type="region of interest" description="Disordered" evidence="1">
    <location>
        <begin position="1"/>
        <end position="34"/>
    </location>
</feature>
<reference evidence="2 3" key="1">
    <citation type="submission" date="2017-08" db="EMBL/GenBank/DDBJ databases">
        <title>Genomes of Fischerella (Mastigocladus) sp. strains.</title>
        <authorList>
            <person name="Miller S.R."/>
        </authorList>
    </citation>
    <scope>NUCLEOTIDE SEQUENCE [LARGE SCALE GENOMIC DNA]</scope>
    <source>
        <strain evidence="2 3">CCMEE 5323</strain>
    </source>
</reference>
<proteinExistence type="predicted"/>
<evidence type="ECO:0000256" key="1">
    <source>
        <dbReference type="SAM" id="MobiDB-lite"/>
    </source>
</evidence>
<evidence type="ECO:0000313" key="2">
    <source>
        <dbReference type="EMBL" id="PLZ89455.1"/>
    </source>
</evidence>
<gene>
    <name evidence="2" type="ORF">CEN44_13125</name>
</gene>
<dbReference type="RefSeq" id="WP_016868063.1">
    <property type="nucleotide sequence ID" value="NZ_CAWNVR010000382.1"/>
</dbReference>
<name>A0A2N6K2R0_FISMU</name>
<comment type="caution">
    <text evidence="2">The sequence shown here is derived from an EMBL/GenBank/DDBJ whole genome shotgun (WGS) entry which is preliminary data.</text>
</comment>
<feature type="compositionally biased region" description="Polar residues" evidence="1">
    <location>
        <begin position="10"/>
        <end position="28"/>
    </location>
</feature>
<evidence type="ECO:0000313" key="3">
    <source>
        <dbReference type="Proteomes" id="UP000235036"/>
    </source>
</evidence>
<dbReference type="AlphaFoldDB" id="A0A2N6K2R0"/>